<dbReference type="InParanoid" id="A0A2T3BB92"/>
<gene>
    <name evidence="2" type="ORF">M430DRAFT_25382</name>
</gene>
<sequence length="187" mass="21443">MFLHQYVLLTYLDIEASMQMHHWIGGKARHAHEFGKQIMETYWESRYNNTLYLRPTAIQGQHQDTKAKEILLHVTAQGDEHNERGCGKPRVQSKIPPVTSPKGSKRFSSPRCAMEDSYRQPLILELGRCQEGKYDFERRVWEGEEFILERGPQKALCLQRSHAPTAYLSALQASGAAGMWRSVPASE</sequence>
<proteinExistence type="predicted"/>
<dbReference type="AlphaFoldDB" id="A0A2T3BB92"/>
<keyword evidence="3" id="KW-1185">Reference proteome</keyword>
<protein>
    <submittedName>
        <fullName evidence="2">Uncharacterized protein</fullName>
    </submittedName>
</protein>
<evidence type="ECO:0000313" key="2">
    <source>
        <dbReference type="EMBL" id="PSS25603.1"/>
    </source>
</evidence>
<dbReference type="GeneID" id="36573321"/>
<accession>A0A2T3BB92</accession>
<feature type="region of interest" description="Disordered" evidence="1">
    <location>
        <begin position="78"/>
        <end position="111"/>
    </location>
</feature>
<dbReference type="RefSeq" id="XP_024724202.1">
    <property type="nucleotide sequence ID" value="XM_024865240.1"/>
</dbReference>
<dbReference type="Proteomes" id="UP000241818">
    <property type="component" value="Unassembled WGS sequence"/>
</dbReference>
<reference evidence="2 3" key="1">
    <citation type="journal article" date="2018" name="New Phytol.">
        <title>Comparative genomics and transcriptomics depict ericoid mycorrhizal fungi as versatile saprotrophs and plant mutualists.</title>
        <authorList>
            <person name="Martino E."/>
            <person name="Morin E."/>
            <person name="Grelet G.A."/>
            <person name="Kuo A."/>
            <person name="Kohler A."/>
            <person name="Daghino S."/>
            <person name="Barry K.W."/>
            <person name="Cichocki N."/>
            <person name="Clum A."/>
            <person name="Dockter R.B."/>
            <person name="Hainaut M."/>
            <person name="Kuo R.C."/>
            <person name="LaButti K."/>
            <person name="Lindahl B.D."/>
            <person name="Lindquist E.A."/>
            <person name="Lipzen A."/>
            <person name="Khouja H.R."/>
            <person name="Magnuson J."/>
            <person name="Murat C."/>
            <person name="Ohm R.A."/>
            <person name="Singer S.W."/>
            <person name="Spatafora J.W."/>
            <person name="Wang M."/>
            <person name="Veneault-Fourrey C."/>
            <person name="Henrissat B."/>
            <person name="Grigoriev I.V."/>
            <person name="Martin F.M."/>
            <person name="Perotto S."/>
        </authorList>
    </citation>
    <scope>NUCLEOTIDE SEQUENCE [LARGE SCALE GENOMIC DNA]</scope>
    <source>
        <strain evidence="2 3">ATCC 22711</strain>
    </source>
</reference>
<evidence type="ECO:0000256" key="1">
    <source>
        <dbReference type="SAM" id="MobiDB-lite"/>
    </source>
</evidence>
<evidence type="ECO:0000313" key="3">
    <source>
        <dbReference type="Proteomes" id="UP000241818"/>
    </source>
</evidence>
<organism evidence="2 3">
    <name type="scientific">Amorphotheca resinae ATCC 22711</name>
    <dbReference type="NCBI Taxonomy" id="857342"/>
    <lineage>
        <taxon>Eukaryota</taxon>
        <taxon>Fungi</taxon>
        <taxon>Dikarya</taxon>
        <taxon>Ascomycota</taxon>
        <taxon>Pezizomycotina</taxon>
        <taxon>Leotiomycetes</taxon>
        <taxon>Helotiales</taxon>
        <taxon>Amorphothecaceae</taxon>
        <taxon>Amorphotheca</taxon>
    </lineage>
</organism>
<dbReference type="EMBL" id="KZ679007">
    <property type="protein sequence ID" value="PSS25603.1"/>
    <property type="molecule type" value="Genomic_DNA"/>
</dbReference>
<name>A0A2T3BB92_AMORE</name>